<organism evidence="1">
    <name type="scientific">Ajellomyces dermatitidis (strain ATCC 18188 / CBS 674.68)</name>
    <name type="common">Blastomyces dermatitidis</name>
    <dbReference type="NCBI Taxonomy" id="653446"/>
    <lineage>
        <taxon>Eukaryota</taxon>
        <taxon>Fungi</taxon>
        <taxon>Dikarya</taxon>
        <taxon>Ascomycota</taxon>
        <taxon>Pezizomycotina</taxon>
        <taxon>Eurotiomycetes</taxon>
        <taxon>Eurotiomycetidae</taxon>
        <taxon>Onygenales</taxon>
        <taxon>Ajellomycetaceae</taxon>
        <taxon>Blastomyces</taxon>
    </lineage>
</organism>
<dbReference type="HOGENOM" id="CLU_1643252_0_0_1"/>
<sequence length="179" mass="20242">MAGLSQEDRNIIKNHPLANLVDHLRGTLQQAERQYEKDGADESQDQLYRNAISKLLSALQGEEAALNIRSRISDGKVASDLAILFMSLQRANFSYNHYRQLVHLVIQRLPFPPLSPRTSKPGTSTSGTPSLHVDIVLKKELEKIHINIPRFFDAYFKDISQLTAVSQVMLKESEAQELF</sequence>
<proteinExistence type="predicted"/>
<protein>
    <submittedName>
        <fullName evidence="1">Uncharacterized protein</fullName>
    </submittedName>
</protein>
<dbReference type="AlphaFoldDB" id="F2TN80"/>
<reference evidence="1" key="1">
    <citation type="submission" date="2010-03" db="EMBL/GenBank/DDBJ databases">
        <title>Annotation of Blastomyces dermatitidis strain ATCC 18188.</title>
        <authorList>
            <consortium name="The Broad Institute Genome Sequencing Platform"/>
            <consortium name="Broad Institute Genome Sequencing Center for Infectious Disease."/>
            <person name="Cuomo C."/>
            <person name="Klein B."/>
            <person name="Sullivan T."/>
            <person name="Heitman J."/>
            <person name="Young S."/>
            <person name="Zeng Q."/>
            <person name="Gargeya S."/>
            <person name="Alvarado L."/>
            <person name="Berlin A.M."/>
            <person name="Chapman S.B."/>
            <person name="Chen Z."/>
            <person name="Freedman E."/>
            <person name="Gellesch M."/>
            <person name="Goldberg J."/>
            <person name="Griggs A."/>
            <person name="Gujja S."/>
            <person name="Heilman E."/>
            <person name="Heiman D."/>
            <person name="Howarth C."/>
            <person name="Mehta T."/>
            <person name="Neiman D."/>
            <person name="Pearson M."/>
            <person name="Roberts A."/>
            <person name="Saif S."/>
            <person name="Shea T."/>
            <person name="Shenoy N."/>
            <person name="Sisk P."/>
            <person name="Stolte C."/>
            <person name="Sykes S."/>
            <person name="White J."/>
            <person name="Yandava C."/>
            <person name="Haas B."/>
            <person name="Nusbaum C."/>
            <person name="Birren B."/>
        </authorList>
    </citation>
    <scope>NUCLEOTIDE SEQUENCE [LARGE SCALE GENOMIC DNA]</scope>
    <source>
        <strain evidence="1">ATCC 18188</strain>
    </source>
</reference>
<name>F2TN80_AJEDA</name>
<dbReference type="Proteomes" id="UP000007802">
    <property type="component" value="Unassembled WGS sequence"/>
</dbReference>
<dbReference type="EMBL" id="GG749475">
    <property type="protein sequence ID" value="EGE84693.2"/>
    <property type="molecule type" value="Genomic_DNA"/>
</dbReference>
<evidence type="ECO:0000313" key="1">
    <source>
        <dbReference type="EMBL" id="EGE84693.2"/>
    </source>
</evidence>
<accession>F2TN80</accession>
<gene>
    <name evidence="1" type="ORF">BDDG_07638</name>
</gene>